<dbReference type="RefSeq" id="XP_007515071.1">
    <property type="nucleotide sequence ID" value="XM_007515009.1"/>
</dbReference>
<dbReference type="PANTHER" id="PTHR10125:SF31">
    <property type="entry name" value="P2X RECEPTOR E"/>
    <property type="match status" value="1"/>
</dbReference>
<dbReference type="KEGG" id="bpg:Bathy02g03360"/>
<feature type="region of interest" description="Disordered" evidence="10">
    <location>
        <begin position="428"/>
        <end position="509"/>
    </location>
</feature>
<feature type="transmembrane region" description="Helical" evidence="11">
    <location>
        <begin position="373"/>
        <end position="392"/>
    </location>
</feature>
<organism evidence="12 13">
    <name type="scientific">Bathycoccus prasinos</name>
    <dbReference type="NCBI Taxonomy" id="41875"/>
    <lineage>
        <taxon>Eukaryota</taxon>
        <taxon>Viridiplantae</taxon>
        <taxon>Chlorophyta</taxon>
        <taxon>Mamiellophyceae</taxon>
        <taxon>Mamiellales</taxon>
        <taxon>Bathycoccaceae</taxon>
        <taxon>Bathycoccus</taxon>
    </lineage>
</organism>
<name>K8EBQ2_9CHLO</name>
<dbReference type="GO" id="GO:0015267">
    <property type="term" value="F:channel activity"/>
    <property type="evidence" value="ECO:0007669"/>
    <property type="project" value="UniProtKB-ARBA"/>
</dbReference>
<dbReference type="EMBL" id="FO082277">
    <property type="protein sequence ID" value="CCO15311.1"/>
    <property type="molecule type" value="Genomic_DNA"/>
</dbReference>
<dbReference type="InterPro" id="IPR027309">
    <property type="entry name" value="P2X_extracellular_dom_sf"/>
</dbReference>
<evidence type="ECO:0000256" key="11">
    <source>
        <dbReference type="SAM" id="Phobius"/>
    </source>
</evidence>
<keyword evidence="7 11" id="KW-0472">Membrane</keyword>
<keyword evidence="3" id="KW-0813">Transport</keyword>
<dbReference type="GO" id="GO:0070588">
    <property type="term" value="P:calcium ion transmembrane transport"/>
    <property type="evidence" value="ECO:0007669"/>
    <property type="project" value="TreeGrafter"/>
</dbReference>
<dbReference type="GO" id="GO:0016020">
    <property type="term" value="C:membrane"/>
    <property type="evidence" value="ECO:0007669"/>
    <property type="project" value="TreeGrafter"/>
</dbReference>
<dbReference type="Pfam" id="PF00864">
    <property type="entry name" value="P2X_receptor"/>
    <property type="match status" value="2"/>
</dbReference>
<evidence type="ECO:0000256" key="6">
    <source>
        <dbReference type="ARBA" id="ARBA00023065"/>
    </source>
</evidence>
<keyword evidence="4 11" id="KW-0812">Transmembrane</keyword>
<evidence type="ECO:0000256" key="1">
    <source>
        <dbReference type="ARBA" id="ARBA00004308"/>
    </source>
</evidence>
<feature type="compositionally biased region" description="Low complexity" evidence="10">
    <location>
        <begin position="432"/>
        <end position="485"/>
    </location>
</feature>
<feature type="transmembrane region" description="Helical" evidence="11">
    <location>
        <begin position="21"/>
        <end position="41"/>
    </location>
</feature>
<evidence type="ECO:0000256" key="5">
    <source>
        <dbReference type="ARBA" id="ARBA00022989"/>
    </source>
</evidence>
<evidence type="ECO:0000313" key="12">
    <source>
        <dbReference type="EMBL" id="CCO15311.1"/>
    </source>
</evidence>
<dbReference type="OrthoDB" id="494673at2759"/>
<accession>K8EBQ2</accession>
<dbReference type="PANTHER" id="PTHR10125">
    <property type="entry name" value="P2X PURINOCEPTOR"/>
    <property type="match status" value="1"/>
</dbReference>
<dbReference type="GO" id="GO:0007165">
    <property type="term" value="P:signal transduction"/>
    <property type="evidence" value="ECO:0007669"/>
    <property type="project" value="UniProtKB-ARBA"/>
</dbReference>
<keyword evidence="6" id="KW-0406">Ion transport</keyword>
<dbReference type="STRING" id="41875.K8EBQ2"/>
<keyword evidence="5 11" id="KW-1133">Transmembrane helix</keyword>
<dbReference type="Gene3D" id="1.10.287.940">
    <property type="entry name" value="atp-gated p2x4 ion channel"/>
    <property type="match status" value="2"/>
</dbReference>
<dbReference type="GeneID" id="19017449"/>
<keyword evidence="8" id="KW-1071">Ligand-gated ion channel</keyword>
<evidence type="ECO:0000256" key="7">
    <source>
        <dbReference type="ARBA" id="ARBA00023136"/>
    </source>
</evidence>
<evidence type="ECO:0000313" key="13">
    <source>
        <dbReference type="Proteomes" id="UP000198341"/>
    </source>
</evidence>
<evidence type="ECO:0000256" key="8">
    <source>
        <dbReference type="ARBA" id="ARBA00023286"/>
    </source>
</evidence>
<evidence type="ECO:0000256" key="4">
    <source>
        <dbReference type="ARBA" id="ARBA00022692"/>
    </source>
</evidence>
<evidence type="ECO:0000256" key="3">
    <source>
        <dbReference type="ARBA" id="ARBA00022448"/>
    </source>
</evidence>
<dbReference type="Proteomes" id="UP000198341">
    <property type="component" value="Chromosome 2"/>
</dbReference>
<dbReference type="InterPro" id="IPR059116">
    <property type="entry name" value="P2X_receptor"/>
</dbReference>
<keyword evidence="13" id="KW-1185">Reference proteome</keyword>
<gene>
    <name evidence="12" type="ORF">Bathy02g03360</name>
</gene>
<evidence type="ECO:0000256" key="2">
    <source>
        <dbReference type="ARBA" id="ARBA00009848"/>
    </source>
</evidence>
<dbReference type="GO" id="GO:0012505">
    <property type="term" value="C:endomembrane system"/>
    <property type="evidence" value="ECO:0007669"/>
    <property type="project" value="UniProtKB-SubCell"/>
</dbReference>
<reference evidence="12 13" key="1">
    <citation type="submission" date="2011-10" db="EMBL/GenBank/DDBJ databases">
        <authorList>
            <person name="Genoscope - CEA"/>
        </authorList>
    </citation>
    <scope>NUCLEOTIDE SEQUENCE [LARGE SCALE GENOMIC DNA]</scope>
    <source>
        <strain evidence="12 13">RCC 1105</strain>
    </source>
</reference>
<dbReference type="eggNOG" id="ENOG502QSUI">
    <property type="taxonomic scope" value="Eukaryota"/>
</dbReference>
<comment type="subcellular location">
    <subcellularLocation>
        <location evidence="1">Endomembrane system</location>
    </subcellularLocation>
</comment>
<proteinExistence type="inferred from homology"/>
<evidence type="ECO:0000256" key="10">
    <source>
        <dbReference type="SAM" id="MobiDB-lite"/>
    </source>
</evidence>
<dbReference type="Gene3D" id="2.60.490.10">
    <property type="entry name" value="atp-gated p2x4 ion channel domain"/>
    <property type="match status" value="2"/>
</dbReference>
<protein>
    <submittedName>
        <fullName evidence="12">ATP-gated ion channel subunit P2X4</fullName>
    </submittedName>
</protein>
<dbReference type="AlphaFoldDB" id="K8EBQ2"/>
<sequence>MDSLGQYTTPKQVLIKSKSLGVLYYFLVLLISFYIVGFLLYKENGYQKSVPAEGVLAIKVKGTAATNETETGEKRVYDANDLVQYSSDGVFVATRLVKTMQAKGTCLGVSKDEVCSKGKNTCVKGSYSRNGRQTGKCLPSTSDPNSAHFCEIKGWCPPEAEEDDDVLPLENVGNFTVFIRMNVKFPGMYNENGEEMRWDNANGTEPRMGWNLFSLENITQTDDKNFTEISTYGSDQMLNVYFDCNLDEGVKVPKPQSVLNGDNETLATVAIEEGGVQTCSPEIPFVIDRVDNPLAELSSGYNTRWISAVNHFTTPNAKLTNMTNMFPLNPPYNCRFDTKNPETRLLTKAYGPRLRIQFSGVGRRFDVVMLTQTIGAGIALLGIAVVITDAFAKYIPGFKKQSYDVWKFEEHVDEEGDLLKSYFGGDSKFNSQQQQQQQQQPAQQQKISYRHSSSSSSSKSQQQHPSIPGYGATTTTITTLPATAAQPLEEKAPKKTGGLFRSRSLLRKS</sequence>
<keyword evidence="9" id="KW-0407">Ion channel</keyword>
<comment type="similarity">
    <text evidence="2">Belongs to the P2X receptor family.</text>
</comment>
<evidence type="ECO:0000256" key="9">
    <source>
        <dbReference type="ARBA" id="ARBA00023303"/>
    </source>
</evidence>